<proteinExistence type="predicted"/>
<evidence type="ECO:0000313" key="1">
    <source>
        <dbReference type="EnsemblPlants" id="Kaladp0088s0026.1.v1.1"/>
    </source>
</evidence>
<dbReference type="EnsemblPlants" id="Kaladp0088s0026.1.v1.1">
    <property type="protein sequence ID" value="Kaladp0088s0026.1.v1.1"/>
    <property type="gene ID" value="Kaladp0088s0026.v1.1"/>
</dbReference>
<accession>A0A7N0UX19</accession>
<dbReference type="Proteomes" id="UP000594263">
    <property type="component" value="Unplaced"/>
</dbReference>
<sequence>MTTLGRIRGALSKLSCLLKSSLLSFKMWTGRTMRRRANFNTDSEDEDLEADGSCSVLYAKPGQYCGVYEFALITMKKIESTKKNAKIIASLEYPLRPPLFHVNIYAASADESCPKTEVNEWYNESRATEPEVSKFTPCFLYLKGADFQLLLFVLIKYKLQY</sequence>
<evidence type="ECO:0000313" key="2">
    <source>
        <dbReference type="Proteomes" id="UP000594263"/>
    </source>
</evidence>
<keyword evidence="2" id="KW-1185">Reference proteome</keyword>
<dbReference type="AlphaFoldDB" id="A0A7N0UX19"/>
<protein>
    <submittedName>
        <fullName evidence="1">Uncharacterized protein</fullName>
    </submittedName>
</protein>
<dbReference type="Gramene" id="Kaladp0088s0026.1.v1.1">
    <property type="protein sequence ID" value="Kaladp0088s0026.1.v1.1"/>
    <property type="gene ID" value="Kaladp0088s0026.v1.1"/>
</dbReference>
<reference evidence="1" key="1">
    <citation type="submission" date="2021-01" db="UniProtKB">
        <authorList>
            <consortium name="EnsemblPlants"/>
        </authorList>
    </citation>
    <scope>IDENTIFICATION</scope>
</reference>
<name>A0A7N0UX19_KALFE</name>
<organism evidence="1 2">
    <name type="scientific">Kalanchoe fedtschenkoi</name>
    <name type="common">Lavender scallops</name>
    <name type="synonym">South American air plant</name>
    <dbReference type="NCBI Taxonomy" id="63787"/>
    <lineage>
        <taxon>Eukaryota</taxon>
        <taxon>Viridiplantae</taxon>
        <taxon>Streptophyta</taxon>
        <taxon>Embryophyta</taxon>
        <taxon>Tracheophyta</taxon>
        <taxon>Spermatophyta</taxon>
        <taxon>Magnoliopsida</taxon>
        <taxon>eudicotyledons</taxon>
        <taxon>Gunneridae</taxon>
        <taxon>Pentapetalae</taxon>
        <taxon>Saxifragales</taxon>
        <taxon>Crassulaceae</taxon>
        <taxon>Kalanchoe</taxon>
    </lineage>
</organism>